<dbReference type="PANTHER" id="PTHR36455">
    <property type="match status" value="1"/>
</dbReference>
<protein>
    <recommendedName>
        <fullName evidence="2">Transposase</fullName>
    </recommendedName>
</protein>
<accession>A0A0F9PEW2</accession>
<evidence type="ECO:0008006" key="2">
    <source>
        <dbReference type="Google" id="ProtNLM"/>
    </source>
</evidence>
<dbReference type="NCBIfam" id="NF033819">
    <property type="entry name" value="IS66_TnpB"/>
    <property type="match status" value="1"/>
</dbReference>
<sequence length="144" mass="16836">MKMFVEPARIYLHRDAVDFRKSIDGLVALVESELERDAYTGALFLFCNKSKDKLKLVYWDKTGFALWYKRLEKQKFKWPSKVSLQEFELSPGQLDWLLSGYDVLGHEELQYQSIILTVNDRCHTACFIFASNKKTTSNSVKLRT</sequence>
<dbReference type="EMBL" id="LAZR01002414">
    <property type="protein sequence ID" value="KKN30330.1"/>
    <property type="molecule type" value="Genomic_DNA"/>
</dbReference>
<organism evidence="1">
    <name type="scientific">marine sediment metagenome</name>
    <dbReference type="NCBI Taxonomy" id="412755"/>
    <lineage>
        <taxon>unclassified sequences</taxon>
        <taxon>metagenomes</taxon>
        <taxon>ecological metagenomes</taxon>
    </lineage>
</organism>
<dbReference type="AlphaFoldDB" id="A0A0F9PEW2"/>
<reference evidence="1" key="1">
    <citation type="journal article" date="2015" name="Nature">
        <title>Complex archaea that bridge the gap between prokaryotes and eukaryotes.</title>
        <authorList>
            <person name="Spang A."/>
            <person name="Saw J.H."/>
            <person name="Jorgensen S.L."/>
            <person name="Zaremba-Niedzwiedzka K."/>
            <person name="Martijn J."/>
            <person name="Lind A.E."/>
            <person name="van Eijk R."/>
            <person name="Schleper C."/>
            <person name="Guy L."/>
            <person name="Ettema T.J."/>
        </authorList>
    </citation>
    <scope>NUCLEOTIDE SEQUENCE</scope>
</reference>
<comment type="caution">
    <text evidence="1">The sequence shown here is derived from an EMBL/GenBank/DDBJ whole genome shotgun (WGS) entry which is preliminary data.</text>
</comment>
<gene>
    <name evidence="1" type="ORF">LCGC14_0834920</name>
</gene>
<dbReference type="InterPro" id="IPR008878">
    <property type="entry name" value="Transposase_IS66_Orf2"/>
</dbReference>
<name>A0A0F9PEW2_9ZZZZ</name>
<proteinExistence type="predicted"/>
<dbReference type="Pfam" id="PF05717">
    <property type="entry name" value="TnpB_IS66"/>
    <property type="match status" value="1"/>
</dbReference>
<dbReference type="PANTHER" id="PTHR36455:SF1">
    <property type="entry name" value="BLR8292 PROTEIN"/>
    <property type="match status" value="1"/>
</dbReference>
<evidence type="ECO:0000313" key="1">
    <source>
        <dbReference type="EMBL" id="KKN30330.1"/>
    </source>
</evidence>